<organism evidence="2 3">
    <name type="scientific">Luteimonas lutimaris</name>
    <dbReference type="NCBI Taxonomy" id="698645"/>
    <lineage>
        <taxon>Bacteria</taxon>
        <taxon>Pseudomonadati</taxon>
        <taxon>Pseudomonadota</taxon>
        <taxon>Gammaproteobacteria</taxon>
        <taxon>Lysobacterales</taxon>
        <taxon>Lysobacteraceae</taxon>
        <taxon>Luteimonas</taxon>
    </lineage>
</organism>
<dbReference type="Pfam" id="PF20335">
    <property type="entry name" value="DUF6630"/>
    <property type="match status" value="1"/>
</dbReference>
<dbReference type="Proteomes" id="UP001501727">
    <property type="component" value="Unassembled WGS sequence"/>
</dbReference>
<keyword evidence="3" id="KW-1185">Reference proteome</keyword>
<dbReference type="EMBL" id="BAAAZU010000004">
    <property type="protein sequence ID" value="GAA3920512.1"/>
    <property type="molecule type" value="Genomic_DNA"/>
</dbReference>
<reference evidence="3" key="1">
    <citation type="journal article" date="2019" name="Int. J. Syst. Evol. Microbiol.">
        <title>The Global Catalogue of Microorganisms (GCM) 10K type strain sequencing project: providing services to taxonomists for standard genome sequencing and annotation.</title>
        <authorList>
            <consortium name="The Broad Institute Genomics Platform"/>
            <consortium name="The Broad Institute Genome Sequencing Center for Infectious Disease"/>
            <person name="Wu L."/>
            <person name="Ma J."/>
        </authorList>
    </citation>
    <scope>NUCLEOTIDE SEQUENCE [LARGE SCALE GENOMIC DNA]</scope>
    <source>
        <strain evidence="3">JCM 16916</strain>
    </source>
</reference>
<evidence type="ECO:0000313" key="2">
    <source>
        <dbReference type="EMBL" id="GAA3920512.1"/>
    </source>
</evidence>
<comment type="caution">
    <text evidence="2">The sequence shown here is derived from an EMBL/GenBank/DDBJ whole genome shotgun (WGS) entry which is preliminary data.</text>
</comment>
<protein>
    <recommendedName>
        <fullName evidence="1">DUF6630 domain-containing protein</fullName>
    </recommendedName>
</protein>
<evidence type="ECO:0000313" key="3">
    <source>
        <dbReference type="Proteomes" id="UP001501727"/>
    </source>
</evidence>
<sequence length="187" mass="20714">MHAPDTEFDADDNFANYATDFDAGDGIDEDATTEQLVWQLLLLLNPGDEETALQQFGEYQEATADAGEDEFEPAWLLKDIIDWKSGFQVHDDDAAALVESITELVARWNLELDWGVEDPTDAEFLANADTAALIRTAYDGLRPHGYTLWLWETGTETTAGWITLSRDDEAMRAIAPALGIEVRTGEG</sequence>
<dbReference type="InterPro" id="IPR046582">
    <property type="entry name" value="DUF6630"/>
</dbReference>
<proteinExistence type="predicted"/>
<name>A0ABP7MCY2_9GAMM</name>
<feature type="domain" description="DUF6630" evidence="1">
    <location>
        <begin position="37"/>
        <end position="184"/>
    </location>
</feature>
<evidence type="ECO:0000259" key="1">
    <source>
        <dbReference type="Pfam" id="PF20335"/>
    </source>
</evidence>
<gene>
    <name evidence="2" type="ORF">GCM10022229_12740</name>
</gene>
<accession>A0ABP7MCY2</accession>
<dbReference type="RefSeq" id="WP_344759114.1">
    <property type="nucleotide sequence ID" value="NZ_BAAAZU010000004.1"/>
</dbReference>